<gene>
    <name evidence="1" type="ORF">RBSWK_01439</name>
</gene>
<proteinExistence type="predicted"/>
<name>L7CLZ6_RHOBT</name>
<evidence type="ECO:0000313" key="1">
    <source>
        <dbReference type="EMBL" id="ELP34652.1"/>
    </source>
</evidence>
<organism evidence="1 2">
    <name type="scientific">Rhodopirellula baltica SWK14</name>
    <dbReference type="NCBI Taxonomy" id="993516"/>
    <lineage>
        <taxon>Bacteria</taxon>
        <taxon>Pseudomonadati</taxon>
        <taxon>Planctomycetota</taxon>
        <taxon>Planctomycetia</taxon>
        <taxon>Pirellulales</taxon>
        <taxon>Pirellulaceae</taxon>
        <taxon>Rhodopirellula</taxon>
    </lineage>
</organism>
<dbReference type="Proteomes" id="UP000010959">
    <property type="component" value="Unassembled WGS sequence"/>
</dbReference>
<sequence length="58" mass="6614">MQHLGIEMDIASIQKAPDDDQKDIVFFSVRNTFSWPKDSSEDTASASTYVIQSRDLDY</sequence>
<reference evidence="1 2" key="1">
    <citation type="journal article" date="2013" name="Mar. Genomics">
        <title>Expression of sulfatases in Rhodopirellula baltica and the diversity of sulfatases in the genus Rhodopirellula.</title>
        <authorList>
            <person name="Wegner C.E."/>
            <person name="Richter-Heitmann T."/>
            <person name="Klindworth A."/>
            <person name="Klockow C."/>
            <person name="Richter M."/>
            <person name="Achstetter T."/>
            <person name="Glockner F.O."/>
            <person name="Harder J."/>
        </authorList>
    </citation>
    <scope>NUCLEOTIDE SEQUENCE [LARGE SCALE GENOMIC DNA]</scope>
    <source>
        <strain evidence="1 2">SWK14</strain>
    </source>
</reference>
<dbReference type="EMBL" id="AMWG01000026">
    <property type="protein sequence ID" value="ELP34652.1"/>
    <property type="molecule type" value="Genomic_DNA"/>
</dbReference>
<dbReference type="AlphaFoldDB" id="L7CLZ6"/>
<accession>L7CLZ6</accession>
<dbReference type="PATRIC" id="fig|993516.3.peg.1517"/>
<evidence type="ECO:0000313" key="2">
    <source>
        <dbReference type="Proteomes" id="UP000010959"/>
    </source>
</evidence>
<comment type="caution">
    <text evidence="1">The sequence shown here is derived from an EMBL/GenBank/DDBJ whole genome shotgun (WGS) entry which is preliminary data.</text>
</comment>
<protein>
    <submittedName>
        <fullName evidence="1">Uncharacterized protein</fullName>
    </submittedName>
</protein>